<dbReference type="PROSITE" id="PS51384">
    <property type="entry name" value="FAD_FR"/>
    <property type="match status" value="1"/>
</dbReference>
<name>A0A366M5I5_9ACTN</name>
<dbReference type="Pfam" id="PF08021">
    <property type="entry name" value="FAD_binding_9"/>
    <property type="match status" value="1"/>
</dbReference>
<reference evidence="3 4" key="1">
    <citation type="submission" date="2018-06" db="EMBL/GenBank/DDBJ databases">
        <title>Sphaerisporangium craniellae sp. nov., isolated from a marine sponge in the South China Sea.</title>
        <authorList>
            <person name="Li L."/>
        </authorList>
    </citation>
    <scope>NUCLEOTIDE SEQUENCE [LARGE SCALE GENOMIC DNA]</scope>
    <source>
        <strain evidence="3 4">LHW63015</strain>
    </source>
</reference>
<sequence length="276" mass="29841">MSHHATEDRSDPREKVAAHHRAGSGNVRVPYPIGVRTTTIAARHELTPRMLRLTLGGPGLDGFHTYQADDHVKIVFPDADGTLRAPVPNDHQMLDWPHPMPPTRKYTIRRYDAAARELDLDFVLHDGGLASTWAEKAQVGDAVVIAGPPGAKAFPHTYGHYVFAVDATALPAAARWLEEAPADVSAHLVIECDDPAEHDYPLPAGRPGVEIVRLVRDSAGSRLADVVRSLDLPGGAFLFAAGEAGDIKPLRAWSAGRMDALITGYWKRGVAGLVED</sequence>
<feature type="domain" description="FAD-binding FR-type" evidence="2">
    <location>
        <begin position="33"/>
        <end position="155"/>
    </location>
</feature>
<evidence type="ECO:0000313" key="3">
    <source>
        <dbReference type="EMBL" id="RBQ21073.1"/>
    </source>
</evidence>
<accession>A0A366M5I5</accession>
<dbReference type="CDD" id="cd06193">
    <property type="entry name" value="siderophore_interacting"/>
    <property type="match status" value="1"/>
</dbReference>
<dbReference type="SUPFAM" id="SSF63380">
    <property type="entry name" value="Riboflavin synthase domain-like"/>
    <property type="match status" value="1"/>
</dbReference>
<dbReference type="InterPro" id="IPR017927">
    <property type="entry name" value="FAD-bd_FR_type"/>
</dbReference>
<comment type="caution">
    <text evidence="3">The sequence shown here is derived from an EMBL/GenBank/DDBJ whole genome shotgun (WGS) entry which is preliminary data.</text>
</comment>
<feature type="compositionally biased region" description="Basic and acidic residues" evidence="1">
    <location>
        <begin position="1"/>
        <end position="17"/>
    </location>
</feature>
<dbReference type="InterPro" id="IPR039261">
    <property type="entry name" value="FNR_nucleotide-bd"/>
</dbReference>
<dbReference type="PANTHER" id="PTHR30157:SF0">
    <property type="entry name" value="NADPH-DEPENDENT FERRIC-CHELATE REDUCTASE"/>
    <property type="match status" value="1"/>
</dbReference>
<dbReference type="GO" id="GO:0016491">
    <property type="term" value="F:oxidoreductase activity"/>
    <property type="evidence" value="ECO:0007669"/>
    <property type="project" value="InterPro"/>
</dbReference>
<dbReference type="InterPro" id="IPR017938">
    <property type="entry name" value="Riboflavin_synthase-like_b-brl"/>
</dbReference>
<dbReference type="InterPro" id="IPR007037">
    <property type="entry name" value="SIP_rossman_dom"/>
</dbReference>
<gene>
    <name evidence="3" type="ORF">DP939_08465</name>
</gene>
<proteinExistence type="predicted"/>
<evidence type="ECO:0000256" key="1">
    <source>
        <dbReference type="SAM" id="MobiDB-lite"/>
    </source>
</evidence>
<evidence type="ECO:0000259" key="2">
    <source>
        <dbReference type="PROSITE" id="PS51384"/>
    </source>
</evidence>
<dbReference type="InterPro" id="IPR013113">
    <property type="entry name" value="SIP_FAD-bd"/>
</dbReference>
<dbReference type="Gene3D" id="3.40.50.80">
    <property type="entry name" value="Nucleotide-binding domain of ferredoxin-NADP reductase (FNR) module"/>
    <property type="match status" value="1"/>
</dbReference>
<dbReference type="EMBL" id="QMEY01000002">
    <property type="protein sequence ID" value="RBQ21073.1"/>
    <property type="molecule type" value="Genomic_DNA"/>
</dbReference>
<dbReference type="Pfam" id="PF04954">
    <property type="entry name" value="SIP"/>
    <property type="match status" value="1"/>
</dbReference>
<dbReference type="PANTHER" id="PTHR30157">
    <property type="entry name" value="FERRIC REDUCTASE, NADPH-DEPENDENT"/>
    <property type="match status" value="1"/>
</dbReference>
<dbReference type="AlphaFoldDB" id="A0A366M5I5"/>
<dbReference type="OrthoDB" id="3211041at2"/>
<organism evidence="3 4">
    <name type="scientific">Spongiactinospora rosea</name>
    <dbReference type="NCBI Taxonomy" id="2248750"/>
    <lineage>
        <taxon>Bacteria</taxon>
        <taxon>Bacillati</taxon>
        <taxon>Actinomycetota</taxon>
        <taxon>Actinomycetes</taxon>
        <taxon>Streptosporangiales</taxon>
        <taxon>Streptosporangiaceae</taxon>
        <taxon>Spongiactinospora</taxon>
    </lineage>
</organism>
<dbReference type="Proteomes" id="UP000253303">
    <property type="component" value="Unassembled WGS sequence"/>
</dbReference>
<protein>
    <submittedName>
        <fullName evidence="3">Siderophore-interacting protein</fullName>
    </submittedName>
</protein>
<dbReference type="RefSeq" id="WP_113980028.1">
    <property type="nucleotide sequence ID" value="NZ_QMEY01000002.1"/>
</dbReference>
<feature type="region of interest" description="Disordered" evidence="1">
    <location>
        <begin position="1"/>
        <end position="30"/>
    </location>
</feature>
<evidence type="ECO:0000313" key="4">
    <source>
        <dbReference type="Proteomes" id="UP000253303"/>
    </source>
</evidence>
<dbReference type="InterPro" id="IPR039374">
    <property type="entry name" value="SIP_fam"/>
</dbReference>
<dbReference type="Gene3D" id="2.40.30.10">
    <property type="entry name" value="Translation factors"/>
    <property type="match status" value="1"/>
</dbReference>
<keyword evidence="4" id="KW-1185">Reference proteome</keyword>